<evidence type="ECO:0000259" key="1">
    <source>
        <dbReference type="Pfam" id="PF13614"/>
    </source>
</evidence>
<dbReference type="OrthoDB" id="9815116at2"/>
<accession>A0A559K5B5</accession>
<gene>
    <name evidence="2" type="ORF">FPZ49_24670</name>
</gene>
<evidence type="ECO:0000313" key="2">
    <source>
        <dbReference type="EMBL" id="TVY07338.1"/>
    </source>
</evidence>
<name>A0A559K5B5_9BACL</name>
<reference evidence="2 3" key="1">
    <citation type="submission" date="2019-07" db="EMBL/GenBank/DDBJ databases">
        <authorList>
            <person name="Kim J."/>
        </authorList>
    </citation>
    <scope>NUCLEOTIDE SEQUENCE [LARGE SCALE GENOMIC DNA]</scope>
    <source>
        <strain evidence="2 3">JC52</strain>
    </source>
</reference>
<comment type="caution">
    <text evidence="2">The sequence shown here is derived from an EMBL/GenBank/DDBJ whole genome shotgun (WGS) entry which is preliminary data.</text>
</comment>
<dbReference type="Pfam" id="PF13614">
    <property type="entry name" value="AAA_31"/>
    <property type="match status" value="1"/>
</dbReference>
<dbReference type="Proteomes" id="UP000317036">
    <property type="component" value="Unassembled WGS sequence"/>
</dbReference>
<sequence>MGGKVITVLSTKGGVGKSTLARFIAITANEIGKKVCIIDTCQNSSIATGFLRDRDSFSKNAYDWLIGEAKPSEVINQYEDTSIYYIPSDERIDDFEEWVDRKIPKPRQLEVLKTKIEPLKKIFDYIVIDTHPSENSDIVNYSIAASEFCVIPLEIDLDAKLAASRCVEIIRDYQNAGYQIDYGIVWNKVEITKGKAKAQLDKIKEELISKGIPPEKFIGDIRYSTTVSTSKNDGIMLNSVNNKYTQNVMNDIRNVSQKIFAQIGEVFSYG</sequence>
<dbReference type="Gene3D" id="3.40.50.300">
    <property type="entry name" value="P-loop containing nucleotide triphosphate hydrolases"/>
    <property type="match status" value="1"/>
</dbReference>
<dbReference type="RefSeq" id="WP_144852045.1">
    <property type="nucleotide sequence ID" value="NZ_VNJI01000039.1"/>
</dbReference>
<keyword evidence="3" id="KW-1185">Reference proteome</keyword>
<dbReference type="InterPro" id="IPR050678">
    <property type="entry name" value="DNA_Partitioning_ATPase"/>
</dbReference>
<feature type="domain" description="AAA" evidence="1">
    <location>
        <begin position="4"/>
        <end position="174"/>
    </location>
</feature>
<dbReference type="AlphaFoldDB" id="A0A559K5B5"/>
<proteinExistence type="predicted"/>
<dbReference type="InterPro" id="IPR027417">
    <property type="entry name" value="P-loop_NTPase"/>
</dbReference>
<organism evidence="2 3">
    <name type="scientific">Paenibacillus cremeus</name>
    <dbReference type="NCBI Taxonomy" id="2163881"/>
    <lineage>
        <taxon>Bacteria</taxon>
        <taxon>Bacillati</taxon>
        <taxon>Bacillota</taxon>
        <taxon>Bacilli</taxon>
        <taxon>Bacillales</taxon>
        <taxon>Paenibacillaceae</taxon>
        <taxon>Paenibacillus</taxon>
    </lineage>
</organism>
<dbReference type="InterPro" id="IPR025669">
    <property type="entry name" value="AAA_dom"/>
</dbReference>
<dbReference type="EMBL" id="VNJI01000039">
    <property type="protein sequence ID" value="TVY07338.1"/>
    <property type="molecule type" value="Genomic_DNA"/>
</dbReference>
<evidence type="ECO:0000313" key="3">
    <source>
        <dbReference type="Proteomes" id="UP000317036"/>
    </source>
</evidence>
<dbReference type="CDD" id="cd02042">
    <property type="entry name" value="ParAB_family"/>
    <property type="match status" value="1"/>
</dbReference>
<protein>
    <submittedName>
        <fullName evidence="2">ParA family protein</fullName>
    </submittedName>
</protein>
<dbReference type="SUPFAM" id="SSF52540">
    <property type="entry name" value="P-loop containing nucleoside triphosphate hydrolases"/>
    <property type="match status" value="1"/>
</dbReference>
<dbReference type="PANTHER" id="PTHR13696">
    <property type="entry name" value="P-LOOP CONTAINING NUCLEOSIDE TRIPHOSPHATE HYDROLASE"/>
    <property type="match status" value="1"/>
</dbReference>
<dbReference type="PANTHER" id="PTHR13696:SF99">
    <property type="entry name" value="COBYRINIC ACID AC-DIAMIDE SYNTHASE"/>
    <property type="match status" value="1"/>
</dbReference>